<name>A0A1N6CZR5_9SPHN</name>
<evidence type="ECO:0000313" key="3">
    <source>
        <dbReference type="Proteomes" id="UP000185192"/>
    </source>
</evidence>
<dbReference type="InterPro" id="IPR003754">
    <property type="entry name" value="4pyrrol_synth_uPrphyn_synth"/>
</dbReference>
<evidence type="ECO:0000313" key="2">
    <source>
        <dbReference type="EMBL" id="SIN63944.1"/>
    </source>
</evidence>
<keyword evidence="3" id="KW-1185">Reference proteome</keyword>
<dbReference type="GO" id="GO:0004852">
    <property type="term" value="F:uroporphyrinogen-III synthase activity"/>
    <property type="evidence" value="ECO:0007669"/>
    <property type="project" value="InterPro"/>
</dbReference>
<reference evidence="3" key="1">
    <citation type="submission" date="2016-11" db="EMBL/GenBank/DDBJ databases">
        <authorList>
            <person name="Varghese N."/>
            <person name="Submissions S."/>
        </authorList>
    </citation>
    <scope>NUCLEOTIDE SEQUENCE [LARGE SCALE GENOMIC DNA]</scope>
    <source>
        <strain evidence="3">DSM 22363</strain>
    </source>
</reference>
<evidence type="ECO:0000259" key="1">
    <source>
        <dbReference type="Pfam" id="PF02602"/>
    </source>
</evidence>
<dbReference type="AlphaFoldDB" id="A0A1N6CZR5"/>
<proteinExistence type="predicted"/>
<dbReference type="RefSeq" id="WP_074204248.1">
    <property type="nucleotide sequence ID" value="NZ_FSQW01000001.1"/>
</dbReference>
<dbReference type="STRING" id="1123272.SAMN02745824_1319"/>
<dbReference type="Proteomes" id="UP000185192">
    <property type="component" value="Unassembled WGS sequence"/>
</dbReference>
<protein>
    <submittedName>
        <fullName evidence="2">Uroporphyrinogen-III synthase</fullName>
    </submittedName>
</protein>
<dbReference type="Gene3D" id="3.40.50.10090">
    <property type="match status" value="1"/>
</dbReference>
<feature type="domain" description="Tetrapyrrole biosynthesis uroporphyrinogen III synthase" evidence="1">
    <location>
        <begin position="17"/>
        <end position="218"/>
    </location>
</feature>
<dbReference type="SUPFAM" id="SSF69618">
    <property type="entry name" value="HemD-like"/>
    <property type="match status" value="1"/>
</dbReference>
<sequence>MSLPVLILRPRDGAEGTASRVRELGFEPIVDPLFEVEPINWDPPDSGLFDSLLLTSANAVRFAGDALQEYSGLPVLAVGDRTAEAARKAGLDVVETGDGGAADLIGQLPTDRYSRILRLTGKDHVVLDPGGREIVSCKVYRAGALSLGPNARKAIAEGCAVLLFSVRAARIVESELRSAEISPIHCHALALSDNIASGLALAWKGLHVAEQPTEDALLSLLPPLCFAP</sequence>
<dbReference type="GO" id="GO:0033014">
    <property type="term" value="P:tetrapyrrole biosynthetic process"/>
    <property type="evidence" value="ECO:0007669"/>
    <property type="project" value="InterPro"/>
</dbReference>
<accession>A0A1N6CZR5</accession>
<organism evidence="2 3">
    <name type="scientific">Parasphingorhabdus marina DSM 22363</name>
    <dbReference type="NCBI Taxonomy" id="1123272"/>
    <lineage>
        <taxon>Bacteria</taxon>
        <taxon>Pseudomonadati</taxon>
        <taxon>Pseudomonadota</taxon>
        <taxon>Alphaproteobacteria</taxon>
        <taxon>Sphingomonadales</taxon>
        <taxon>Sphingomonadaceae</taxon>
        <taxon>Parasphingorhabdus</taxon>
    </lineage>
</organism>
<dbReference type="CDD" id="cd06578">
    <property type="entry name" value="HemD"/>
    <property type="match status" value="1"/>
</dbReference>
<gene>
    <name evidence="2" type="ORF">SAMN02745824_1319</name>
</gene>
<dbReference type="EMBL" id="FSQW01000001">
    <property type="protein sequence ID" value="SIN63944.1"/>
    <property type="molecule type" value="Genomic_DNA"/>
</dbReference>
<dbReference type="InterPro" id="IPR036108">
    <property type="entry name" value="4pyrrol_syn_uPrphyn_synt_sf"/>
</dbReference>
<dbReference type="Pfam" id="PF02602">
    <property type="entry name" value="HEM4"/>
    <property type="match status" value="1"/>
</dbReference>
<dbReference type="OrthoDB" id="7424801at2"/>